<evidence type="ECO:0000313" key="2">
    <source>
        <dbReference type="Proteomes" id="UP000054032"/>
    </source>
</evidence>
<dbReference type="HOGENOM" id="CLU_2928858_0_0_1"/>
<name>W6ZKA1_COCMI</name>
<evidence type="ECO:0000313" key="1">
    <source>
        <dbReference type="EMBL" id="EUC44011.1"/>
    </source>
</evidence>
<dbReference type="RefSeq" id="XP_007689502.1">
    <property type="nucleotide sequence ID" value="XM_007691312.1"/>
</dbReference>
<dbReference type="AlphaFoldDB" id="W6ZKA1"/>
<keyword evidence="2" id="KW-1185">Reference proteome</keyword>
<gene>
    <name evidence="1" type="ORF">COCMIDRAFT_99379</name>
</gene>
<protein>
    <submittedName>
        <fullName evidence="1">Uncharacterized protein</fullName>
    </submittedName>
</protein>
<feature type="non-terminal residue" evidence="1">
    <location>
        <position position="1"/>
    </location>
</feature>
<dbReference type="Proteomes" id="UP000054032">
    <property type="component" value="Unassembled WGS sequence"/>
</dbReference>
<sequence length="61" mass="6951">CFLYALSMVERTVLGLLGGTSKIKCSPCWLSWNGPRGLCRNHTDVRSHPKMSLERPWKAYV</sequence>
<reference evidence="1 2" key="1">
    <citation type="journal article" date="2013" name="PLoS Genet.">
        <title>Comparative genome structure, secondary metabolite, and effector coding capacity across Cochliobolus pathogens.</title>
        <authorList>
            <person name="Condon B.J."/>
            <person name="Leng Y."/>
            <person name="Wu D."/>
            <person name="Bushley K.E."/>
            <person name="Ohm R.A."/>
            <person name="Otillar R."/>
            <person name="Martin J."/>
            <person name="Schackwitz W."/>
            <person name="Grimwood J."/>
            <person name="MohdZainudin N."/>
            <person name="Xue C."/>
            <person name="Wang R."/>
            <person name="Manning V.A."/>
            <person name="Dhillon B."/>
            <person name="Tu Z.J."/>
            <person name="Steffenson B.J."/>
            <person name="Salamov A."/>
            <person name="Sun H."/>
            <person name="Lowry S."/>
            <person name="LaButti K."/>
            <person name="Han J."/>
            <person name="Copeland A."/>
            <person name="Lindquist E."/>
            <person name="Barry K."/>
            <person name="Schmutz J."/>
            <person name="Baker S.E."/>
            <person name="Ciuffetti L.M."/>
            <person name="Grigoriev I.V."/>
            <person name="Zhong S."/>
            <person name="Turgeon B.G."/>
        </authorList>
    </citation>
    <scope>NUCLEOTIDE SEQUENCE [LARGE SCALE GENOMIC DNA]</scope>
    <source>
        <strain evidence="1 2">ATCC 44560</strain>
    </source>
</reference>
<proteinExistence type="predicted"/>
<accession>W6ZKA1</accession>
<dbReference type="NCBIfam" id="TIGR01053">
    <property type="entry name" value="LSD1"/>
    <property type="match status" value="1"/>
</dbReference>
<dbReference type="EMBL" id="KI964014">
    <property type="protein sequence ID" value="EUC44011.1"/>
    <property type="molecule type" value="Genomic_DNA"/>
</dbReference>
<dbReference type="KEGG" id="bor:COCMIDRAFT_99379"/>
<organism evidence="1 2">
    <name type="scientific">Bipolaris oryzae ATCC 44560</name>
    <dbReference type="NCBI Taxonomy" id="930090"/>
    <lineage>
        <taxon>Eukaryota</taxon>
        <taxon>Fungi</taxon>
        <taxon>Dikarya</taxon>
        <taxon>Ascomycota</taxon>
        <taxon>Pezizomycotina</taxon>
        <taxon>Dothideomycetes</taxon>
        <taxon>Pleosporomycetidae</taxon>
        <taxon>Pleosporales</taxon>
        <taxon>Pleosporineae</taxon>
        <taxon>Pleosporaceae</taxon>
        <taxon>Bipolaris</taxon>
    </lineage>
</organism>
<dbReference type="GeneID" id="19129461"/>